<keyword evidence="1" id="KW-0812">Transmembrane</keyword>
<evidence type="ECO:0000256" key="1">
    <source>
        <dbReference type="SAM" id="Phobius"/>
    </source>
</evidence>
<dbReference type="EMBL" id="RPFW01000010">
    <property type="protein sequence ID" value="TVZ00179.1"/>
    <property type="molecule type" value="Genomic_DNA"/>
</dbReference>
<dbReference type="Proteomes" id="UP000460272">
    <property type="component" value="Unassembled WGS sequence"/>
</dbReference>
<evidence type="ECO:0000313" key="2">
    <source>
        <dbReference type="EMBL" id="TVZ00179.1"/>
    </source>
</evidence>
<keyword evidence="3" id="KW-1185">Reference proteome</keyword>
<gene>
    <name evidence="2" type="ORF">EAS64_39730</name>
</gene>
<dbReference type="OrthoDB" id="4330798at2"/>
<keyword evidence="1" id="KW-0472">Membrane</keyword>
<protein>
    <recommendedName>
        <fullName evidence="4">DUF2637 domain-containing protein</fullName>
    </recommendedName>
</protein>
<evidence type="ECO:0008006" key="4">
    <source>
        <dbReference type="Google" id="ProtNLM"/>
    </source>
</evidence>
<accession>A0A6P2BM85</accession>
<reference evidence="2 3" key="1">
    <citation type="submission" date="2018-11" db="EMBL/GenBank/DDBJ databases">
        <title>Trebonia kvetii gen.nov., sp.nov., a novel acidophilic actinobacterium, and proposal of the new actinobacterial family Treboniaceae fam. nov.</title>
        <authorList>
            <person name="Rapoport D."/>
            <person name="Sagova-Mareckova M."/>
            <person name="Sedlacek I."/>
            <person name="Provaznik J."/>
            <person name="Kralova S."/>
            <person name="Pavlinic D."/>
            <person name="Benes V."/>
            <person name="Kopecky J."/>
        </authorList>
    </citation>
    <scope>NUCLEOTIDE SEQUENCE [LARGE SCALE GENOMIC DNA]</scope>
    <source>
        <strain evidence="2 3">15Tr583</strain>
    </source>
</reference>
<sequence length="234" mass="24905">MPALTPAIAEPARLAQPGQALTRRAVTVITAAIVVMTFAFSLGNVTRLCLDLGITAWIAWLIGPAVDLSVVGLLTGMRFLSLHGYTDAQLARLQRMLRFCGLLTLALNTAEAFGHRQYGTALVDAVGPALLIGWSETGPWLLRQIHAVCPPAMPEPQAQEQQPRPVPAPPAVLPARLLARTRELDAEHRAATGRPISRDTLRARLRIGRDRASALVAAVRAEASAGTGPLSQAA</sequence>
<dbReference type="RefSeq" id="WP_145861825.1">
    <property type="nucleotide sequence ID" value="NZ_RPFW01000010.1"/>
</dbReference>
<dbReference type="AlphaFoldDB" id="A0A6P2BM85"/>
<name>A0A6P2BM85_9ACTN</name>
<organism evidence="2 3">
    <name type="scientific">Trebonia kvetii</name>
    <dbReference type="NCBI Taxonomy" id="2480626"/>
    <lineage>
        <taxon>Bacteria</taxon>
        <taxon>Bacillati</taxon>
        <taxon>Actinomycetota</taxon>
        <taxon>Actinomycetes</taxon>
        <taxon>Streptosporangiales</taxon>
        <taxon>Treboniaceae</taxon>
        <taxon>Trebonia</taxon>
    </lineage>
</organism>
<comment type="caution">
    <text evidence="2">The sequence shown here is derived from an EMBL/GenBank/DDBJ whole genome shotgun (WGS) entry which is preliminary data.</text>
</comment>
<keyword evidence="1" id="KW-1133">Transmembrane helix</keyword>
<evidence type="ECO:0000313" key="3">
    <source>
        <dbReference type="Proteomes" id="UP000460272"/>
    </source>
</evidence>
<feature type="transmembrane region" description="Helical" evidence="1">
    <location>
        <begin position="21"/>
        <end position="42"/>
    </location>
</feature>
<proteinExistence type="predicted"/>
<feature type="transmembrane region" description="Helical" evidence="1">
    <location>
        <begin position="54"/>
        <end position="74"/>
    </location>
</feature>